<gene>
    <name evidence="1" type="ORF">MLD38_002722</name>
</gene>
<proteinExistence type="predicted"/>
<sequence>MAPLDKSRVLDVKPLRSLKPIFTTSQEAPPYICATPNGPFPPGFSPFYPFMAPPPPPPPPPPPVAMAPIRSFRSPVSAGNVVGMANGDDLEADDRSTGGRRRSTRSHSGKIDRSKKNQSVAPRADYVPPVSLNEREEGSKEVVSLVMMHFDGLRRRLSQPDDSKEVPSGLARRADLRAANLMMSKGFRTNMRKRLGAVPGIAIGDTFFFRMEMCIVGLHAQAMGGIDWLHAKGDLEEESLAVSIVSSGYYNDDTDDKDVLVYSGQGGGAGLYKDKPSDQKLERGNLALDRSMHRANQIRVIRGMRDARTPGLKIYVYDGLYVIQESWVEKGKSGANTFKYKLVRMPGQAEAFGLWKMVEKWKEDPSSRPGLILPDLTSGAETIPIGLVNDFDDEKGPAYFTYCSTPKQPKPFGALKTSYGCGCQRCCVPGDLNCSCIRKNNGDLPYTNGILVSKKSLVYECRASCPCGPQCKNRVAQAGIKIRMEVFKTRNRGWGLRAYEAIRAGTFICEYAGEVIGKDMLKQKVQEGENDEYIFDTCRVPDPVKWNYEPALLGKIVPMAPRMILKYHLP</sequence>
<organism evidence="1 2">
    <name type="scientific">Melastoma candidum</name>
    <dbReference type="NCBI Taxonomy" id="119954"/>
    <lineage>
        <taxon>Eukaryota</taxon>
        <taxon>Viridiplantae</taxon>
        <taxon>Streptophyta</taxon>
        <taxon>Embryophyta</taxon>
        <taxon>Tracheophyta</taxon>
        <taxon>Spermatophyta</taxon>
        <taxon>Magnoliopsida</taxon>
        <taxon>eudicotyledons</taxon>
        <taxon>Gunneridae</taxon>
        <taxon>Pentapetalae</taxon>
        <taxon>rosids</taxon>
        <taxon>malvids</taxon>
        <taxon>Myrtales</taxon>
        <taxon>Melastomataceae</taxon>
        <taxon>Melastomatoideae</taxon>
        <taxon>Melastomateae</taxon>
        <taxon>Melastoma</taxon>
    </lineage>
</organism>
<reference evidence="2" key="1">
    <citation type="journal article" date="2023" name="Front. Plant Sci.">
        <title>Chromosomal-level genome assembly of Melastoma candidum provides insights into trichome evolution.</title>
        <authorList>
            <person name="Zhong Y."/>
            <person name="Wu W."/>
            <person name="Sun C."/>
            <person name="Zou P."/>
            <person name="Liu Y."/>
            <person name="Dai S."/>
            <person name="Zhou R."/>
        </authorList>
    </citation>
    <scope>NUCLEOTIDE SEQUENCE [LARGE SCALE GENOMIC DNA]</scope>
</reference>
<comment type="caution">
    <text evidence="1">The sequence shown here is derived from an EMBL/GenBank/DDBJ whole genome shotgun (WGS) entry which is preliminary data.</text>
</comment>
<accession>A0ACB9S1V0</accession>
<dbReference type="EMBL" id="CM042881">
    <property type="protein sequence ID" value="KAI4384593.1"/>
    <property type="molecule type" value="Genomic_DNA"/>
</dbReference>
<name>A0ACB9S1V0_9MYRT</name>
<dbReference type="Proteomes" id="UP001057402">
    <property type="component" value="Chromosome 2"/>
</dbReference>
<protein>
    <submittedName>
        <fullName evidence="1">Uncharacterized protein</fullName>
    </submittedName>
</protein>
<keyword evidence="2" id="KW-1185">Reference proteome</keyword>
<evidence type="ECO:0000313" key="1">
    <source>
        <dbReference type="EMBL" id="KAI4384593.1"/>
    </source>
</evidence>
<evidence type="ECO:0000313" key="2">
    <source>
        <dbReference type="Proteomes" id="UP001057402"/>
    </source>
</evidence>